<evidence type="ECO:0000259" key="4">
    <source>
        <dbReference type="PROSITE" id="PS50883"/>
    </source>
</evidence>
<dbReference type="PROSITE" id="PS50887">
    <property type="entry name" value="GGDEF"/>
    <property type="match status" value="1"/>
</dbReference>
<dbReference type="CDD" id="cd01948">
    <property type="entry name" value="EAL"/>
    <property type="match status" value="1"/>
</dbReference>
<dbReference type="InterPro" id="IPR000160">
    <property type="entry name" value="GGDEF_dom"/>
</dbReference>
<dbReference type="AlphaFoldDB" id="A0A1Y0IC06"/>
<accession>A0A1Y0IC06</accession>
<keyword evidence="3" id="KW-1133">Transmembrane helix</keyword>
<dbReference type="CDD" id="cd01949">
    <property type="entry name" value="GGDEF"/>
    <property type="match status" value="1"/>
</dbReference>
<dbReference type="Proteomes" id="UP000196027">
    <property type="component" value="Chromosome"/>
</dbReference>
<dbReference type="OrthoDB" id="7251575at2"/>
<dbReference type="Pfam" id="PF00990">
    <property type="entry name" value="GGDEF"/>
    <property type="match status" value="1"/>
</dbReference>
<dbReference type="InterPro" id="IPR043128">
    <property type="entry name" value="Rev_trsase/Diguanyl_cyclase"/>
</dbReference>
<dbReference type="Gene3D" id="3.30.70.270">
    <property type="match status" value="1"/>
</dbReference>
<dbReference type="SMART" id="SM00267">
    <property type="entry name" value="GGDEF"/>
    <property type="match status" value="1"/>
</dbReference>
<dbReference type="Pfam" id="PF00563">
    <property type="entry name" value="EAL"/>
    <property type="match status" value="1"/>
</dbReference>
<evidence type="ECO:0000256" key="2">
    <source>
        <dbReference type="ARBA" id="ARBA00022636"/>
    </source>
</evidence>
<dbReference type="EC" id="3.1.4.52" evidence="1"/>
<evidence type="ECO:0000259" key="5">
    <source>
        <dbReference type="PROSITE" id="PS50887"/>
    </source>
</evidence>
<dbReference type="PROSITE" id="PS50883">
    <property type="entry name" value="EAL"/>
    <property type="match status" value="1"/>
</dbReference>
<dbReference type="EMBL" id="CP021425">
    <property type="protein sequence ID" value="ARU57780.1"/>
    <property type="molecule type" value="Genomic_DNA"/>
</dbReference>
<dbReference type="PANTHER" id="PTHR44757">
    <property type="entry name" value="DIGUANYLATE CYCLASE DGCP"/>
    <property type="match status" value="1"/>
</dbReference>
<feature type="transmembrane region" description="Helical" evidence="3">
    <location>
        <begin position="20"/>
        <end position="41"/>
    </location>
</feature>
<dbReference type="NCBIfam" id="TIGR00254">
    <property type="entry name" value="GGDEF"/>
    <property type="match status" value="1"/>
</dbReference>
<feature type="domain" description="GGDEF" evidence="5">
    <location>
        <begin position="425"/>
        <end position="577"/>
    </location>
</feature>
<feature type="domain" description="EAL" evidence="4">
    <location>
        <begin position="586"/>
        <end position="840"/>
    </location>
</feature>
<organism evidence="6 7">
    <name type="scientific">Oleiphilus messinensis</name>
    <dbReference type="NCBI Taxonomy" id="141451"/>
    <lineage>
        <taxon>Bacteria</taxon>
        <taxon>Pseudomonadati</taxon>
        <taxon>Pseudomonadota</taxon>
        <taxon>Gammaproteobacteria</taxon>
        <taxon>Oceanospirillales</taxon>
        <taxon>Oleiphilaceae</taxon>
        <taxon>Oleiphilus</taxon>
    </lineage>
</organism>
<protein>
    <recommendedName>
        <fullName evidence="1">cyclic-guanylate-specific phosphodiesterase</fullName>
        <ecNumber evidence="1">3.1.4.52</ecNumber>
    </recommendedName>
</protein>
<reference evidence="6 7" key="1">
    <citation type="submission" date="2017-05" db="EMBL/GenBank/DDBJ databases">
        <title>Genomic insights into alkan degradation activity of Oleiphilus messinensis.</title>
        <authorList>
            <person name="Kozyavkin S.A."/>
            <person name="Slesarev A.I."/>
            <person name="Golyshin P.N."/>
            <person name="Korzhenkov A."/>
            <person name="Golyshina O.N."/>
            <person name="Toshchakov S.V."/>
        </authorList>
    </citation>
    <scope>NUCLEOTIDE SEQUENCE [LARGE SCALE GENOMIC DNA]</scope>
    <source>
        <strain evidence="6 7">ME102</strain>
    </source>
</reference>
<evidence type="ECO:0000256" key="3">
    <source>
        <dbReference type="SAM" id="Phobius"/>
    </source>
</evidence>
<dbReference type="PANTHER" id="PTHR44757:SF2">
    <property type="entry name" value="BIOFILM ARCHITECTURE MAINTENANCE PROTEIN MBAA"/>
    <property type="match status" value="1"/>
</dbReference>
<evidence type="ECO:0000313" key="6">
    <source>
        <dbReference type="EMBL" id="ARU57780.1"/>
    </source>
</evidence>
<name>A0A1Y0IC06_9GAMM</name>
<evidence type="ECO:0000256" key="1">
    <source>
        <dbReference type="ARBA" id="ARBA00012282"/>
    </source>
</evidence>
<dbReference type="InterPro" id="IPR029787">
    <property type="entry name" value="Nucleotide_cyclase"/>
</dbReference>
<keyword evidence="7" id="KW-1185">Reference proteome</keyword>
<keyword evidence="2" id="KW-0973">c-di-GMP</keyword>
<dbReference type="InterPro" id="IPR052155">
    <property type="entry name" value="Biofilm_reg_signaling"/>
</dbReference>
<dbReference type="KEGG" id="ome:OLMES_3759"/>
<dbReference type="FunFam" id="3.20.20.450:FF:000001">
    <property type="entry name" value="Cyclic di-GMP phosphodiesterase yahA"/>
    <property type="match status" value="1"/>
</dbReference>
<evidence type="ECO:0000313" key="7">
    <source>
        <dbReference type="Proteomes" id="UP000196027"/>
    </source>
</evidence>
<dbReference type="GO" id="GO:0071111">
    <property type="term" value="F:cyclic-guanylate-specific phosphodiesterase activity"/>
    <property type="evidence" value="ECO:0007669"/>
    <property type="project" value="UniProtKB-EC"/>
</dbReference>
<dbReference type="SUPFAM" id="SSF141868">
    <property type="entry name" value="EAL domain-like"/>
    <property type="match status" value="1"/>
</dbReference>
<proteinExistence type="predicted"/>
<dbReference type="InterPro" id="IPR035919">
    <property type="entry name" value="EAL_sf"/>
</dbReference>
<dbReference type="Gene3D" id="3.20.20.450">
    <property type="entry name" value="EAL domain"/>
    <property type="match status" value="1"/>
</dbReference>
<sequence length="855" mass="96153">MSIPNSNPGHWIRCQICWQVTAVVFVSIILIESIVLFPSYFSRKQDIILEYERRGSDASAAVLDTLDYYAEDTIARLWGLQQALPDVLSRVYGDKLKSFNLYSDQGDPLYAYHAQFTDSPNRHGPDVIQYEWVLNAGSQTYLLNVTVNAEIISTSLIEFILQALGVALLVAVCVTLITMSVIRMKVLLPILRLREQLDLASETLTHPEDIVIEVSDHNELGAVQSSFRHLLIKQFELLYQLQAKEAELQFLNDSIDSRVQERTLQFETANIALQRSLEDLNQAHRDIESLATFPEENRNPVLRIDQNGVLLYANPASEWFVSVLNARVDERLPSRWCTFLSKVMANGRSRKMVIQALKRYFKLLLVPVPRKGYINIYAEDITREKSNAARARKLAFYDPVTGLPNRVMFFDELRRVAQRSVVQSSQHSIVVFDLDDFGVINETFGQLTGDRVLRTVAERVKSVLKDLSKGEETVVNVMFARVGADEFALLLRNTALAKAHQYSAKIFANLSRPFTLHEQQMALTAPAGIATFDGEALRNSEATIQSESGMDSCFRHAQIAMRMAAEQGKGATVCFEKDLGELYQRRNTLASQLKRAIEVAELRVYYQPKVDAVSGQIIGAEALVRWPHPVYGFVPPDEFISIAEENELIHPLGTWVMEQAVMQTTKWQMTVNEKMRIAVNLSPQQFRDSALVERIKNLLELTGINPATIELELTESMLMTSGASTIDALTRLKALGLKLAIDDFGTGYSSLAYLSRFPVDTLKIDRSFVMHLQDSAEDQSICRAVIQLAKSLGLETVAEGVELEAQLQWLAANGCDLIQGYYYSPPLPAQEFLELIHRNADLMNTALSVSRKSGI</sequence>
<keyword evidence="3" id="KW-0812">Transmembrane</keyword>
<gene>
    <name evidence="6" type="ORF">OLMES_3759</name>
</gene>
<keyword evidence="3" id="KW-0472">Membrane</keyword>
<dbReference type="InterPro" id="IPR001633">
    <property type="entry name" value="EAL_dom"/>
</dbReference>
<dbReference type="SMART" id="SM00052">
    <property type="entry name" value="EAL"/>
    <property type="match status" value="1"/>
</dbReference>
<dbReference type="SUPFAM" id="SSF55073">
    <property type="entry name" value="Nucleotide cyclase"/>
    <property type="match status" value="1"/>
</dbReference>
<feature type="transmembrane region" description="Helical" evidence="3">
    <location>
        <begin position="159"/>
        <end position="182"/>
    </location>
</feature>